<dbReference type="SUPFAM" id="SSF53850">
    <property type="entry name" value="Periplasmic binding protein-like II"/>
    <property type="match status" value="1"/>
</dbReference>
<gene>
    <name evidence="7" type="ORF">DC28_14945</name>
</gene>
<dbReference type="RefSeq" id="WP_037550268.1">
    <property type="nucleotide sequence ID" value="NZ_JNUP01000072.1"/>
</dbReference>
<dbReference type="PANTHER" id="PTHR47737:SF1">
    <property type="entry name" value="GLYCINE BETAINE_PROLINE BETAINE TRANSPORT SYSTEM PERMEASE PROTEIN PROW"/>
    <property type="match status" value="1"/>
</dbReference>
<dbReference type="Gene3D" id="3.40.190.100">
    <property type="entry name" value="Glycine betaine-binding periplasmic protein, domain 2"/>
    <property type="match status" value="1"/>
</dbReference>
<comment type="subcellular location">
    <subcellularLocation>
        <location evidence="1">Cell membrane</location>
    </subcellularLocation>
</comment>
<keyword evidence="4" id="KW-0472">Membrane</keyword>
<protein>
    <recommendedName>
        <fullName evidence="6">ABC-type glycine betaine transport system substrate-binding domain-containing protein</fullName>
    </recommendedName>
</protein>
<evidence type="ECO:0000256" key="1">
    <source>
        <dbReference type="ARBA" id="ARBA00004236"/>
    </source>
</evidence>
<accession>A0A098QWA9</accession>
<organism evidence="7 8">
    <name type="scientific">Spirochaeta lutea</name>
    <dbReference type="NCBI Taxonomy" id="1480694"/>
    <lineage>
        <taxon>Bacteria</taxon>
        <taxon>Pseudomonadati</taxon>
        <taxon>Spirochaetota</taxon>
        <taxon>Spirochaetia</taxon>
        <taxon>Spirochaetales</taxon>
        <taxon>Spirochaetaceae</taxon>
        <taxon>Spirochaeta</taxon>
    </lineage>
</organism>
<dbReference type="Gene3D" id="3.40.190.10">
    <property type="entry name" value="Periplasmic binding protein-like II"/>
    <property type="match status" value="1"/>
</dbReference>
<evidence type="ECO:0000313" key="7">
    <source>
        <dbReference type="EMBL" id="KGE70787.1"/>
    </source>
</evidence>
<dbReference type="Proteomes" id="UP000029692">
    <property type="component" value="Unassembled WGS sequence"/>
</dbReference>
<evidence type="ECO:0000256" key="4">
    <source>
        <dbReference type="ARBA" id="ARBA00023136"/>
    </source>
</evidence>
<dbReference type="eggNOG" id="COG2113">
    <property type="taxonomic scope" value="Bacteria"/>
</dbReference>
<comment type="caution">
    <text evidence="7">The sequence shown here is derived from an EMBL/GenBank/DDBJ whole genome shotgun (WGS) entry which is preliminary data.</text>
</comment>
<dbReference type="GO" id="GO:0015871">
    <property type="term" value="P:choline transport"/>
    <property type="evidence" value="ECO:0007669"/>
    <property type="project" value="TreeGrafter"/>
</dbReference>
<dbReference type="Pfam" id="PF04069">
    <property type="entry name" value="OpuAC"/>
    <property type="match status" value="1"/>
</dbReference>
<feature type="domain" description="ABC-type glycine betaine transport system substrate-binding" evidence="6">
    <location>
        <begin position="43"/>
        <end position="290"/>
    </location>
</feature>
<keyword evidence="2" id="KW-0813">Transport</keyword>
<dbReference type="AlphaFoldDB" id="A0A098QWA9"/>
<evidence type="ECO:0000256" key="3">
    <source>
        <dbReference type="ARBA" id="ARBA00022475"/>
    </source>
</evidence>
<keyword evidence="3" id="KW-1003">Cell membrane</keyword>
<dbReference type="GO" id="GO:0031460">
    <property type="term" value="P:glycine betaine transport"/>
    <property type="evidence" value="ECO:0007669"/>
    <property type="project" value="TreeGrafter"/>
</dbReference>
<reference evidence="7 8" key="1">
    <citation type="submission" date="2014-05" db="EMBL/GenBank/DDBJ databases">
        <title>De novo Genome Sequence of Spirocheata sp.</title>
        <authorList>
            <person name="Shivani Y."/>
            <person name="Subhash Y."/>
            <person name="Tushar L."/>
            <person name="Sasikala C."/>
            <person name="Ramana C.V."/>
        </authorList>
    </citation>
    <scope>NUCLEOTIDE SEQUENCE [LARGE SCALE GENOMIC DNA]</scope>
    <source>
        <strain evidence="7 8">JC230</strain>
    </source>
</reference>
<evidence type="ECO:0000259" key="6">
    <source>
        <dbReference type="Pfam" id="PF04069"/>
    </source>
</evidence>
<proteinExistence type="predicted"/>
<dbReference type="CDD" id="cd13639">
    <property type="entry name" value="PBP2_OpuAC_like"/>
    <property type="match status" value="1"/>
</dbReference>
<dbReference type="STRING" id="1480694.DC28_14945"/>
<sequence>MKKVLGVLMVILLAGVLAVSCGGGDEPEQAQQSQQSEPEEKGEVDLVYVEWAREVAITHVAGEILSRLGYDVDITSVANAAMWAAVASGDADAHLSAWLPATHGMYYGPEGEYTDQVEDLGVTYEDAKLGLVVPTYVEFDSIAEAAANADAFDGQIIGIDPGAGMMQQTENAIENNISGMGAFELVEGSGATMAAALGNAIDNEEYIVVTGWAPHWKFGRWDLKILDDPDKVYGEAETIHNIGRLGLAEDMPEVHKFLSEFDWLQVDLGSVLVANQDGADPRDSAKEFVDANIDLINSAMPAGMSL</sequence>
<dbReference type="OrthoDB" id="9787902at2"/>
<dbReference type="PROSITE" id="PS51257">
    <property type="entry name" value="PROKAR_LIPOPROTEIN"/>
    <property type="match status" value="1"/>
</dbReference>
<dbReference type="InterPro" id="IPR007210">
    <property type="entry name" value="ABC_Gly_betaine_transp_sub-bd"/>
</dbReference>
<keyword evidence="8" id="KW-1185">Reference proteome</keyword>
<evidence type="ECO:0000256" key="5">
    <source>
        <dbReference type="SAM" id="SignalP"/>
    </source>
</evidence>
<evidence type="ECO:0000313" key="8">
    <source>
        <dbReference type="Proteomes" id="UP000029692"/>
    </source>
</evidence>
<feature type="signal peptide" evidence="5">
    <location>
        <begin position="1"/>
        <end position="18"/>
    </location>
</feature>
<dbReference type="EMBL" id="JNUP01000072">
    <property type="protein sequence ID" value="KGE70787.1"/>
    <property type="molecule type" value="Genomic_DNA"/>
</dbReference>
<evidence type="ECO:0000256" key="2">
    <source>
        <dbReference type="ARBA" id="ARBA00022448"/>
    </source>
</evidence>
<dbReference type="GO" id="GO:0005275">
    <property type="term" value="F:amine transmembrane transporter activity"/>
    <property type="evidence" value="ECO:0007669"/>
    <property type="project" value="TreeGrafter"/>
</dbReference>
<dbReference type="PANTHER" id="PTHR47737">
    <property type="entry name" value="GLYCINE BETAINE/PROLINE BETAINE TRANSPORT SYSTEM PERMEASE PROTEIN PROW"/>
    <property type="match status" value="1"/>
</dbReference>
<dbReference type="GO" id="GO:0043190">
    <property type="term" value="C:ATP-binding cassette (ABC) transporter complex"/>
    <property type="evidence" value="ECO:0007669"/>
    <property type="project" value="InterPro"/>
</dbReference>
<name>A0A098QWA9_9SPIO</name>
<dbReference type="GO" id="GO:0015226">
    <property type="term" value="F:carnitine transmembrane transporter activity"/>
    <property type="evidence" value="ECO:0007669"/>
    <property type="project" value="TreeGrafter"/>
</dbReference>
<feature type="chain" id="PRO_5001938640" description="ABC-type glycine betaine transport system substrate-binding domain-containing protein" evidence="5">
    <location>
        <begin position="19"/>
        <end position="306"/>
    </location>
</feature>
<keyword evidence="5" id="KW-0732">Signal</keyword>